<evidence type="ECO:0000256" key="2">
    <source>
        <dbReference type="SAM" id="SignalP"/>
    </source>
</evidence>
<dbReference type="HOGENOM" id="CLU_2757552_0_0_1"/>
<evidence type="ECO:0000256" key="1">
    <source>
        <dbReference type="SAM" id="MobiDB-lite"/>
    </source>
</evidence>
<keyword evidence="4" id="KW-1185">Reference proteome</keyword>
<feature type="signal peptide" evidence="2">
    <location>
        <begin position="1"/>
        <end position="26"/>
    </location>
</feature>
<feature type="compositionally biased region" description="Polar residues" evidence="1">
    <location>
        <begin position="60"/>
        <end position="70"/>
    </location>
</feature>
<gene>
    <name evidence="3" type="ORF">CANTEDRAFT_116324</name>
</gene>
<dbReference type="AlphaFoldDB" id="G3BD85"/>
<sequence>MYFAVKGVPKNLFSSTFAVCFTLVAANSLLPCPVDTNYNNDSNLDPKLKNQQKHLAPYKYSQQPERSQED</sequence>
<keyword evidence="2" id="KW-0732">Signal</keyword>
<protein>
    <submittedName>
        <fullName evidence="3">Uncharacterized protein</fullName>
    </submittedName>
</protein>
<feature type="chain" id="PRO_5003442848" evidence="2">
    <location>
        <begin position="27"/>
        <end position="70"/>
    </location>
</feature>
<evidence type="ECO:0000313" key="4">
    <source>
        <dbReference type="Proteomes" id="UP000000707"/>
    </source>
</evidence>
<organism evidence="4">
    <name type="scientific">Candida tenuis (strain ATCC 10573 / BCRC 21748 / CBS 615 / JCM 9827 / NBRC 10315 / NRRL Y-1498 / VKM Y-70)</name>
    <name type="common">Yeast</name>
    <name type="synonym">Yamadazyma tenuis</name>
    <dbReference type="NCBI Taxonomy" id="590646"/>
    <lineage>
        <taxon>Eukaryota</taxon>
        <taxon>Fungi</taxon>
        <taxon>Dikarya</taxon>
        <taxon>Ascomycota</taxon>
        <taxon>Saccharomycotina</taxon>
        <taxon>Pichiomycetes</taxon>
        <taxon>Debaryomycetaceae</taxon>
        <taxon>Yamadazyma</taxon>
    </lineage>
</organism>
<dbReference type="InterPro" id="IPR031459">
    <property type="entry name" value="Coa2"/>
</dbReference>
<dbReference type="EMBL" id="GL996528">
    <property type="protein sequence ID" value="EGV60266.1"/>
    <property type="molecule type" value="Genomic_DNA"/>
</dbReference>
<dbReference type="Pfam" id="PF17051">
    <property type="entry name" value="COA2"/>
    <property type="match status" value="1"/>
</dbReference>
<feature type="region of interest" description="Disordered" evidence="1">
    <location>
        <begin position="43"/>
        <end position="70"/>
    </location>
</feature>
<accession>G3BD85</accession>
<name>G3BD85_CANTC</name>
<dbReference type="OrthoDB" id="509901at2759"/>
<proteinExistence type="predicted"/>
<reference evidence="3 4" key="1">
    <citation type="journal article" date="2011" name="Proc. Natl. Acad. Sci. U.S.A.">
        <title>Comparative genomics of xylose-fermenting fungi for enhanced biofuel production.</title>
        <authorList>
            <person name="Wohlbach D.J."/>
            <person name="Kuo A."/>
            <person name="Sato T.K."/>
            <person name="Potts K.M."/>
            <person name="Salamov A.A."/>
            <person name="LaButti K.M."/>
            <person name="Sun H."/>
            <person name="Clum A."/>
            <person name="Pangilinan J.L."/>
            <person name="Lindquist E.A."/>
            <person name="Lucas S."/>
            <person name="Lapidus A."/>
            <person name="Jin M."/>
            <person name="Gunawan C."/>
            <person name="Balan V."/>
            <person name="Dale B.E."/>
            <person name="Jeffries T.W."/>
            <person name="Zinkel R."/>
            <person name="Barry K.W."/>
            <person name="Grigoriev I.V."/>
            <person name="Gasch A.P."/>
        </authorList>
    </citation>
    <scope>NUCLEOTIDE SEQUENCE [LARGE SCALE GENOMIC DNA]</scope>
    <source>
        <strain evidence="4">ATCC 10573 / BCRC 21748 / CBS 615 / JCM 9827 / NBRC 10315 / NRRL Y-1498 / VKM Y-70</strain>
    </source>
</reference>
<dbReference type="GO" id="GO:0005739">
    <property type="term" value="C:mitochondrion"/>
    <property type="evidence" value="ECO:0007669"/>
    <property type="project" value="GOC"/>
</dbReference>
<dbReference type="GO" id="GO:0033617">
    <property type="term" value="P:mitochondrial respiratory chain complex IV assembly"/>
    <property type="evidence" value="ECO:0007669"/>
    <property type="project" value="InterPro"/>
</dbReference>
<evidence type="ECO:0000313" key="3">
    <source>
        <dbReference type="EMBL" id="EGV60266.1"/>
    </source>
</evidence>
<dbReference type="Proteomes" id="UP000000707">
    <property type="component" value="Unassembled WGS sequence"/>
</dbReference>